<accession>A0A2T0XJ79</accession>
<evidence type="ECO:0000256" key="8">
    <source>
        <dbReference type="ARBA" id="ARBA00023014"/>
    </source>
</evidence>
<dbReference type="InterPro" id="IPR013785">
    <property type="entry name" value="Aldolase_TIM"/>
</dbReference>
<dbReference type="InterPro" id="IPR010723">
    <property type="entry name" value="HemN_C"/>
</dbReference>
<comment type="cofactor">
    <cofactor evidence="1">
        <name>[4Fe-4S] cluster</name>
        <dbReference type="ChEBI" id="CHEBI:49883"/>
    </cofactor>
</comment>
<evidence type="ECO:0000256" key="5">
    <source>
        <dbReference type="ARBA" id="ARBA00022691"/>
    </source>
</evidence>
<comment type="subcellular location">
    <subcellularLocation>
        <location evidence="10">Cytoplasm</location>
    </subcellularLocation>
</comment>
<gene>
    <name evidence="12" type="ORF">BCM14_0430</name>
</gene>
<evidence type="ECO:0000256" key="7">
    <source>
        <dbReference type="ARBA" id="ARBA00023004"/>
    </source>
</evidence>
<dbReference type="Proteomes" id="UP000238308">
    <property type="component" value="Unassembled WGS sequence"/>
</dbReference>
<evidence type="ECO:0000256" key="3">
    <source>
        <dbReference type="ARBA" id="ARBA00017228"/>
    </source>
</evidence>
<evidence type="ECO:0000313" key="13">
    <source>
        <dbReference type="Proteomes" id="UP000238308"/>
    </source>
</evidence>
<dbReference type="GO" id="GO:0051539">
    <property type="term" value="F:4 iron, 4 sulfur cluster binding"/>
    <property type="evidence" value="ECO:0007669"/>
    <property type="project" value="UniProtKB-UniRule"/>
</dbReference>
<dbReference type="CDD" id="cd01335">
    <property type="entry name" value="Radical_SAM"/>
    <property type="match status" value="1"/>
</dbReference>
<evidence type="ECO:0000313" key="12">
    <source>
        <dbReference type="EMBL" id="PRY98993.1"/>
    </source>
</evidence>
<evidence type="ECO:0000259" key="11">
    <source>
        <dbReference type="PROSITE" id="PS51918"/>
    </source>
</evidence>
<keyword evidence="6 10" id="KW-0479">Metal-binding</keyword>
<dbReference type="SFLD" id="SFLDF00288">
    <property type="entry name" value="HemN-like__clustered_with_nucl"/>
    <property type="match status" value="1"/>
</dbReference>
<keyword evidence="8 10" id="KW-0411">Iron-sulfur</keyword>
<keyword evidence="9 10" id="KW-0143">Chaperone</keyword>
<evidence type="ECO:0000256" key="6">
    <source>
        <dbReference type="ARBA" id="ARBA00022723"/>
    </source>
</evidence>
<name>A0A2T0XJ79_9BURK</name>
<evidence type="ECO:0000256" key="4">
    <source>
        <dbReference type="ARBA" id="ARBA00022617"/>
    </source>
</evidence>
<dbReference type="InterPro" id="IPR034505">
    <property type="entry name" value="Coproporphyrinogen-III_oxidase"/>
</dbReference>
<proteinExistence type="inferred from homology"/>
<dbReference type="SFLD" id="SFLDG01065">
    <property type="entry name" value="anaerobic_coproporphyrinogen-I"/>
    <property type="match status" value="1"/>
</dbReference>
<dbReference type="InterPro" id="IPR004559">
    <property type="entry name" value="HemW-like"/>
</dbReference>
<keyword evidence="7 10" id="KW-0408">Iron</keyword>
<sequence>MRIIPIAQESPRRRPFEDRPKRGALLDALPPLSLYIHVPWCVRKCPYCDFNSHQQIGEIPEADYLEALAADLEQTLPLIWGRQIHTIFIGGGTPSLLSGEAIDRLLAMVRSYLSLWPDAEITLEANPGAVEANRFKSYAASGINRVSLGIQSFHDKHLKSLGRVHDASEANHAIELALKNFKRVNLDLMFGLPGQTITEAADDARQALAFGTEHLSMYQLTIEPNTVFAKYPPITPDDDIVIDMELTLEQLASDAGLGRYEVSAFAKTGALARHNVNYWEFGDYLGIGPGAHGKLSFADRIERFAKLRQPESWIKQAKLRDNSHLAEHRKLSPEELPFEFMLNALRLREGVDVALYTERTGQHLDSIRGKLLHAMDKGLLSLNPGRLQATPLGWRFLNDLQSLFL</sequence>
<evidence type="ECO:0000256" key="1">
    <source>
        <dbReference type="ARBA" id="ARBA00001966"/>
    </source>
</evidence>
<dbReference type="SMART" id="SM00729">
    <property type="entry name" value="Elp3"/>
    <property type="match status" value="1"/>
</dbReference>
<feature type="domain" description="Radical SAM core" evidence="11">
    <location>
        <begin position="26"/>
        <end position="259"/>
    </location>
</feature>
<evidence type="ECO:0000256" key="10">
    <source>
        <dbReference type="RuleBase" id="RU364116"/>
    </source>
</evidence>
<evidence type="ECO:0000256" key="9">
    <source>
        <dbReference type="ARBA" id="ARBA00023186"/>
    </source>
</evidence>
<dbReference type="Pfam" id="PF04055">
    <property type="entry name" value="Radical_SAM"/>
    <property type="match status" value="1"/>
</dbReference>
<keyword evidence="10" id="KW-0963">Cytoplasm</keyword>
<dbReference type="PROSITE" id="PS51918">
    <property type="entry name" value="RADICAL_SAM"/>
    <property type="match status" value="1"/>
</dbReference>
<comment type="function">
    <text evidence="10">Probably acts as a heme chaperone, transferring heme to an unknown acceptor. Binds one molecule of heme per monomer, possibly covalently. Binds 1 [4Fe-4S] cluster. The cluster is coordinated with 3 cysteines and an exchangeable S-adenosyl-L-methionine.</text>
</comment>
<comment type="similarity">
    <text evidence="2">Belongs to the anaerobic coproporphyrinogen-III oxidase family. HemW subfamily.</text>
</comment>
<evidence type="ECO:0000256" key="2">
    <source>
        <dbReference type="ARBA" id="ARBA00006100"/>
    </source>
</evidence>
<dbReference type="GO" id="GO:0004109">
    <property type="term" value="F:coproporphyrinogen oxidase activity"/>
    <property type="evidence" value="ECO:0007669"/>
    <property type="project" value="InterPro"/>
</dbReference>
<dbReference type="AlphaFoldDB" id="A0A2T0XJ79"/>
<dbReference type="SFLD" id="SFLDF00562">
    <property type="entry name" value="HemN-like__clustered_with_heat"/>
    <property type="match status" value="1"/>
</dbReference>
<dbReference type="SFLD" id="SFLDS00029">
    <property type="entry name" value="Radical_SAM"/>
    <property type="match status" value="1"/>
</dbReference>
<organism evidence="12 13">
    <name type="scientific">Jezberella montanilacus</name>
    <dbReference type="NCBI Taxonomy" id="323426"/>
    <lineage>
        <taxon>Bacteria</taxon>
        <taxon>Pseudomonadati</taxon>
        <taxon>Pseudomonadota</taxon>
        <taxon>Betaproteobacteria</taxon>
        <taxon>Burkholderiales</taxon>
        <taxon>Alcaligenaceae</taxon>
        <taxon>Jezberella</taxon>
    </lineage>
</organism>
<dbReference type="InterPro" id="IPR006638">
    <property type="entry name" value="Elp3/MiaA/NifB-like_rSAM"/>
</dbReference>
<comment type="caution">
    <text evidence="12">The sequence shown here is derived from an EMBL/GenBank/DDBJ whole genome shotgun (WGS) entry which is preliminary data.</text>
</comment>
<dbReference type="InterPro" id="IPR007197">
    <property type="entry name" value="rSAM"/>
</dbReference>
<dbReference type="SUPFAM" id="SSF102114">
    <property type="entry name" value="Radical SAM enzymes"/>
    <property type="match status" value="1"/>
</dbReference>
<reference evidence="12 13" key="1">
    <citation type="submission" date="2018-03" db="EMBL/GenBank/DDBJ databases">
        <title>Genomic Encyclopedia of Type Strains, Phase III (KMG-III): the genomes of soil and plant-associated and newly described type strains.</title>
        <authorList>
            <person name="Whitman W."/>
        </authorList>
    </citation>
    <scope>NUCLEOTIDE SEQUENCE [LARGE SCALE GENOMIC DNA]</scope>
    <source>
        <strain evidence="12 13">MWH-P2sevCIIIb</strain>
    </source>
</reference>
<keyword evidence="13" id="KW-1185">Reference proteome</keyword>
<keyword evidence="4 10" id="KW-0349">Heme</keyword>
<dbReference type="PANTHER" id="PTHR13932:SF5">
    <property type="entry name" value="RADICAL S-ADENOSYL METHIONINE DOMAIN-CONTAINING PROTEIN 1, MITOCHONDRIAL"/>
    <property type="match status" value="1"/>
</dbReference>
<keyword evidence="10" id="KW-0004">4Fe-4S</keyword>
<dbReference type="GO" id="GO:0005737">
    <property type="term" value="C:cytoplasm"/>
    <property type="evidence" value="ECO:0007669"/>
    <property type="project" value="UniProtKB-SubCell"/>
</dbReference>
<dbReference type="Pfam" id="PF06969">
    <property type="entry name" value="HemN_C"/>
    <property type="match status" value="1"/>
</dbReference>
<keyword evidence="5 10" id="KW-0949">S-adenosyl-L-methionine</keyword>
<dbReference type="NCBIfam" id="TIGR00539">
    <property type="entry name" value="hemN_rel"/>
    <property type="match status" value="1"/>
</dbReference>
<protein>
    <recommendedName>
        <fullName evidence="3 10">Heme chaperone HemW</fullName>
    </recommendedName>
</protein>
<dbReference type="PANTHER" id="PTHR13932">
    <property type="entry name" value="COPROPORPHYRINIGEN III OXIDASE"/>
    <property type="match status" value="1"/>
</dbReference>
<dbReference type="InterPro" id="IPR058240">
    <property type="entry name" value="rSAM_sf"/>
</dbReference>
<dbReference type="EMBL" id="PVTV01000011">
    <property type="protein sequence ID" value="PRY98993.1"/>
    <property type="molecule type" value="Genomic_DNA"/>
</dbReference>
<dbReference type="Gene3D" id="3.20.20.70">
    <property type="entry name" value="Aldolase class I"/>
    <property type="match status" value="1"/>
</dbReference>
<dbReference type="GO" id="GO:0006779">
    <property type="term" value="P:porphyrin-containing compound biosynthetic process"/>
    <property type="evidence" value="ECO:0007669"/>
    <property type="project" value="InterPro"/>
</dbReference>
<dbReference type="GO" id="GO:0046872">
    <property type="term" value="F:metal ion binding"/>
    <property type="evidence" value="ECO:0007669"/>
    <property type="project" value="UniProtKB-UniRule"/>
</dbReference>